<dbReference type="KEGG" id="dfa:DFA_11567"/>
<evidence type="ECO:0000313" key="1">
    <source>
        <dbReference type="EMBL" id="EGG13806.1"/>
    </source>
</evidence>
<keyword evidence="2" id="KW-1185">Reference proteome</keyword>
<dbReference type="RefSeq" id="XP_004350514.1">
    <property type="nucleotide sequence ID" value="XM_004350463.1"/>
</dbReference>
<dbReference type="GeneID" id="14866108"/>
<organism evidence="1 2">
    <name type="scientific">Cavenderia fasciculata</name>
    <name type="common">Slime mold</name>
    <name type="synonym">Dictyostelium fasciculatum</name>
    <dbReference type="NCBI Taxonomy" id="261658"/>
    <lineage>
        <taxon>Eukaryota</taxon>
        <taxon>Amoebozoa</taxon>
        <taxon>Evosea</taxon>
        <taxon>Eumycetozoa</taxon>
        <taxon>Dictyostelia</taxon>
        <taxon>Acytosteliales</taxon>
        <taxon>Cavenderiaceae</taxon>
        <taxon>Cavenderia</taxon>
    </lineage>
</organism>
<sequence>MSQEELIKLLKDKHGVIHTLKSAYPDQNKQIQQQQNYLKVTNYEEIQLLEAYRRSKYQRNDSGPPPMNFAPPQSVYLNVCVKKTIYISD</sequence>
<protein>
    <submittedName>
        <fullName evidence="1">Uncharacterized protein</fullName>
    </submittedName>
</protein>
<dbReference type="Proteomes" id="UP000007797">
    <property type="component" value="Unassembled WGS sequence"/>
</dbReference>
<dbReference type="EMBL" id="GL883029">
    <property type="protein sequence ID" value="EGG13806.1"/>
    <property type="molecule type" value="Genomic_DNA"/>
</dbReference>
<reference evidence="2" key="1">
    <citation type="journal article" date="2011" name="Genome Res.">
        <title>Phylogeny-wide analysis of social amoeba genomes highlights ancient origins for complex intercellular communication.</title>
        <authorList>
            <person name="Heidel A.J."/>
            <person name="Lawal H.M."/>
            <person name="Felder M."/>
            <person name="Schilde C."/>
            <person name="Helps N.R."/>
            <person name="Tunggal B."/>
            <person name="Rivero F."/>
            <person name="John U."/>
            <person name="Schleicher M."/>
            <person name="Eichinger L."/>
            <person name="Platzer M."/>
            <person name="Noegel A.A."/>
            <person name="Schaap P."/>
            <person name="Gloeckner G."/>
        </authorList>
    </citation>
    <scope>NUCLEOTIDE SEQUENCE [LARGE SCALE GENOMIC DNA]</scope>
    <source>
        <strain evidence="2">SH3</strain>
    </source>
</reference>
<name>F4QDK9_CACFS</name>
<dbReference type="AlphaFoldDB" id="F4QDK9"/>
<evidence type="ECO:0000313" key="2">
    <source>
        <dbReference type="Proteomes" id="UP000007797"/>
    </source>
</evidence>
<gene>
    <name evidence="1" type="ORF">DFA_11567</name>
</gene>
<proteinExistence type="predicted"/>
<accession>F4QDK9</accession>